<name>A0A0S4TDY3_CRYHO</name>
<dbReference type="EMBL" id="LN877950">
    <property type="protein sequence ID" value="CUV05405.1"/>
    <property type="molecule type" value="Genomic_DNA"/>
</dbReference>
<dbReference type="SUPFAM" id="SSF50978">
    <property type="entry name" value="WD40 repeat-like"/>
    <property type="match status" value="1"/>
</dbReference>
<dbReference type="EMBL" id="JTAI01000022">
    <property type="protein sequence ID" value="PPS93077.1"/>
    <property type="molecule type" value="Genomic_DNA"/>
</dbReference>
<feature type="domain" description="Sec16 Sec23-binding" evidence="11">
    <location>
        <begin position="661"/>
        <end position="860"/>
    </location>
</feature>
<feature type="compositionally biased region" description="Basic and acidic residues" evidence="10">
    <location>
        <begin position="554"/>
        <end position="567"/>
    </location>
</feature>
<dbReference type="InterPro" id="IPR024298">
    <property type="entry name" value="Sec16_Sec23-bd"/>
</dbReference>
<keyword evidence="8" id="KW-0653">Protein transport</keyword>
<dbReference type="InterPro" id="IPR036322">
    <property type="entry name" value="WD40_repeat_dom_sf"/>
</dbReference>
<comment type="subcellular location">
    <subcellularLocation>
        <location evidence="1">Endoplasmic reticulum</location>
    </subcellularLocation>
</comment>
<dbReference type="Gene3D" id="1.20.940.10">
    <property type="entry name" value="Functional domain of the splicing factor Prp18"/>
    <property type="match status" value="1"/>
</dbReference>
<protein>
    <submittedName>
        <fullName evidence="13">WD40-repeat-containing protein</fullName>
    </submittedName>
</protein>
<organism evidence="12">
    <name type="scientific">Cryptosporidium hominis</name>
    <dbReference type="NCBI Taxonomy" id="237895"/>
    <lineage>
        <taxon>Eukaryota</taxon>
        <taxon>Sar</taxon>
        <taxon>Alveolata</taxon>
        <taxon>Apicomplexa</taxon>
        <taxon>Conoidasida</taxon>
        <taxon>Coccidia</taxon>
        <taxon>Eucoccidiorida</taxon>
        <taxon>Eimeriorina</taxon>
        <taxon>Cryptosporidiidae</taxon>
        <taxon>Cryptosporidium</taxon>
    </lineage>
</organism>
<reference evidence="13 14" key="1">
    <citation type="submission" date="2014-11" db="EMBL/GenBank/DDBJ databases">
        <title>Comparative genomic analysis of Cryptosporidium hominis reveals occurrence of genetic recombination in virulent subtypes.</title>
        <authorList>
            <person name="Guo Y."/>
            <person name="Tang K."/>
            <person name="Frace M."/>
            <person name="Li N."/>
            <person name="Roellig D.M."/>
            <person name="Sammons S."/>
            <person name="Knipe K."/>
            <person name="Rowe L."/>
            <person name="Feng Y."/>
            <person name="Xiao L."/>
        </authorList>
    </citation>
    <scope>NUCLEOTIDE SEQUENCE [LARGE SCALE GENOMIC DNA]</scope>
    <source>
        <strain evidence="13">30976</strain>
    </source>
</reference>
<proteinExistence type="inferred from homology"/>
<dbReference type="GO" id="GO:0070971">
    <property type="term" value="C:endoplasmic reticulum exit site"/>
    <property type="evidence" value="ECO:0007669"/>
    <property type="project" value="TreeGrafter"/>
</dbReference>
<feature type="region of interest" description="Disordered" evidence="10">
    <location>
        <begin position="965"/>
        <end position="1078"/>
    </location>
</feature>
<dbReference type="Proteomes" id="UP000199752">
    <property type="component" value="Chromosome 4"/>
</dbReference>
<evidence type="ECO:0000256" key="6">
    <source>
        <dbReference type="ARBA" id="ARBA00022824"/>
    </source>
</evidence>
<reference evidence="13 14" key="3">
    <citation type="submission" date="2017-10" db="EMBL/GenBank/DDBJ databases">
        <title>Consistent, comparative and evidence-based genome annotation and re-annotation for the closely-related species, Cryptosporidium parvum, C. hominis and C. tyzzeri.</title>
        <authorList>
            <person name="Baptista R.P."/>
            <person name="Li Y."/>
            <person name="Sateriale A."/>
            <person name="Striepen B."/>
            <person name="Kissinger J.C."/>
        </authorList>
    </citation>
    <scope>NUCLEOTIDE SEQUENCE [LARGE SCALE GENOMIC DNA]</scope>
    <source>
        <strain evidence="13">30976</strain>
    </source>
</reference>
<dbReference type="VEuPathDB" id="CryptoDB:Chro.40040"/>
<keyword evidence="7" id="KW-0931">ER-Golgi transport</keyword>
<keyword evidence="4 9" id="KW-0853">WD repeat</keyword>
<evidence type="ECO:0000256" key="8">
    <source>
        <dbReference type="ARBA" id="ARBA00022927"/>
    </source>
</evidence>
<keyword evidence="5" id="KW-0677">Repeat</keyword>
<keyword evidence="3" id="KW-0813">Transport</keyword>
<dbReference type="GO" id="GO:0005198">
    <property type="term" value="F:structural molecule activity"/>
    <property type="evidence" value="ECO:0007669"/>
    <property type="project" value="TreeGrafter"/>
</dbReference>
<dbReference type="VEuPathDB" id="CryptoDB:ChTU502y2012_403g0105"/>
<evidence type="ECO:0000259" key="11">
    <source>
        <dbReference type="Pfam" id="PF12931"/>
    </source>
</evidence>
<keyword evidence="6" id="KW-0256">Endoplasmic reticulum</keyword>
<reference evidence="12" key="2">
    <citation type="submission" date="2015-08" db="EMBL/GenBank/DDBJ databases">
        <authorList>
            <person name="Babu N.S."/>
            <person name="Beckwith C.J."/>
            <person name="Beseler K.G."/>
            <person name="Brison A."/>
            <person name="Carone J.V."/>
            <person name="Caskin T.P."/>
            <person name="Diamond M."/>
            <person name="Durham M.E."/>
            <person name="Foxe J.M."/>
            <person name="Go M."/>
            <person name="Henderson B.A."/>
            <person name="Jones I.B."/>
            <person name="McGettigan J.A."/>
            <person name="Micheletti S.J."/>
            <person name="Nasrallah M.E."/>
            <person name="Ortiz D."/>
            <person name="Piller C.R."/>
            <person name="Privatt S.R."/>
            <person name="Schneider S.L."/>
            <person name="Sharp S."/>
            <person name="Smith T.C."/>
            <person name="Stanton J.D."/>
            <person name="Ullery H.E."/>
            <person name="Wilson R.J."/>
            <person name="Serrano M.G."/>
            <person name="Buck G."/>
            <person name="Lee V."/>
            <person name="Wang Y."/>
            <person name="Carvalho R."/>
            <person name="Voegtly L."/>
            <person name="Shi R."/>
            <person name="Duckworth R."/>
            <person name="Johnson A."/>
            <person name="Loviza R."/>
            <person name="Walstead R."/>
            <person name="Shah Z."/>
            <person name="Kiflezghi M."/>
            <person name="Wade K."/>
            <person name="Ball S.L."/>
            <person name="Bradley K.W."/>
            <person name="Asai D.J."/>
            <person name="Bowman C.A."/>
            <person name="Russell D.A."/>
            <person name="Pope W.H."/>
            <person name="Jacobs-Sera D."/>
            <person name="Hendrix R.W."/>
            <person name="Hatfull G.F."/>
        </authorList>
    </citation>
    <scope>NUCLEOTIDE SEQUENCE [LARGE SCALE GENOMIC DNA]</scope>
</reference>
<gene>
    <name evidence="12" type="ORF">CHUDEA4_260</name>
    <name evidence="13" type="ORF">GY17_00003201</name>
</gene>
<evidence type="ECO:0000256" key="1">
    <source>
        <dbReference type="ARBA" id="ARBA00004240"/>
    </source>
</evidence>
<dbReference type="VEuPathDB" id="CryptoDB:CHUDEA4_260"/>
<dbReference type="PANTHER" id="PTHR13923">
    <property type="entry name" value="SEC31-RELATED PROTEIN"/>
    <property type="match status" value="1"/>
</dbReference>
<feature type="compositionally biased region" description="Pro residues" evidence="10">
    <location>
        <begin position="1212"/>
        <end position="1223"/>
    </location>
</feature>
<dbReference type="InterPro" id="IPR019775">
    <property type="entry name" value="WD40_repeat_CS"/>
</dbReference>
<feature type="compositionally biased region" description="Polar residues" evidence="10">
    <location>
        <begin position="1193"/>
        <end position="1206"/>
    </location>
</feature>
<dbReference type="GO" id="GO:0090110">
    <property type="term" value="P:COPII-coated vesicle cargo loading"/>
    <property type="evidence" value="ECO:0007669"/>
    <property type="project" value="TreeGrafter"/>
</dbReference>
<dbReference type="Proteomes" id="UP001429100">
    <property type="component" value="Unassembled WGS sequence"/>
</dbReference>
<evidence type="ECO:0000313" key="14">
    <source>
        <dbReference type="Proteomes" id="UP001429100"/>
    </source>
</evidence>
<dbReference type="InterPro" id="IPR001680">
    <property type="entry name" value="WD40_rpt"/>
</dbReference>
<dbReference type="Gene3D" id="1.25.40.1030">
    <property type="match status" value="1"/>
</dbReference>
<evidence type="ECO:0000256" key="9">
    <source>
        <dbReference type="PROSITE-ProRule" id="PRU00221"/>
    </source>
</evidence>
<feature type="compositionally biased region" description="Polar residues" evidence="10">
    <location>
        <begin position="1004"/>
        <end position="1021"/>
    </location>
</feature>
<dbReference type="SMART" id="SM00320">
    <property type="entry name" value="WD40"/>
    <property type="match status" value="5"/>
</dbReference>
<dbReference type="Pfam" id="PF00400">
    <property type="entry name" value="WD40"/>
    <property type="match status" value="3"/>
</dbReference>
<dbReference type="InterPro" id="IPR015943">
    <property type="entry name" value="WD40/YVTN_repeat-like_dom_sf"/>
</dbReference>
<dbReference type="PROSITE" id="PS00678">
    <property type="entry name" value="WD_REPEATS_1"/>
    <property type="match status" value="1"/>
</dbReference>
<evidence type="ECO:0000256" key="10">
    <source>
        <dbReference type="SAM" id="MobiDB-lite"/>
    </source>
</evidence>
<evidence type="ECO:0000256" key="3">
    <source>
        <dbReference type="ARBA" id="ARBA00022448"/>
    </source>
</evidence>
<evidence type="ECO:0000256" key="5">
    <source>
        <dbReference type="ARBA" id="ARBA00022737"/>
    </source>
</evidence>
<evidence type="ECO:0000256" key="2">
    <source>
        <dbReference type="ARBA" id="ARBA00009358"/>
    </source>
</evidence>
<feature type="compositionally biased region" description="Low complexity" evidence="10">
    <location>
        <begin position="965"/>
        <end position="989"/>
    </location>
</feature>
<dbReference type="GO" id="GO:0007029">
    <property type="term" value="P:endoplasmic reticulum organization"/>
    <property type="evidence" value="ECO:0007669"/>
    <property type="project" value="TreeGrafter"/>
</dbReference>
<dbReference type="PROSITE" id="PS50082">
    <property type="entry name" value="WD_REPEATS_2"/>
    <property type="match status" value="1"/>
</dbReference>
<feature type="region of interest" description="Disordered" evidence="10">
    <location>
        <begin position="1193"/>
        <end position="1228"/>
    </location>
</feature>
<dbReference type="VEuPathDB" id="CryptoDB:GY17_00003201"/>
<dbReference type="GO" id="GO:0015031">
    <property type="term" value="P:protein transport"/>
    <property type="evidence" value="ECO:0007669"/>
    <property type="project" value="UniProtKB-KW"/>
</dbReference>
<feature type="repeat" description="WD" evidence="9">
    <location>
        <begin position="261"/>
        <end position="303"/>
    </location>
</feature>
<evidence type="ECO:0000313" key="13">
    <source>
        <dbReference type="EMBL" id="PPS93077.1"/>
    </source>
</evidence>
<comment type="similarity">
    <text evidence="2">Belongs to the WD repeat SEC31 family.</text>
</comment>
<evidence type="ECO:0000313" key="12">
    <source>
        <dbReference type="EMBL" id="CUV05405.1"/>
    </source>
</evidence>
<dbReference type="InterPro" id="IPR040251">
    <property type="entry name" value="SEC31-like"/>
</dbReference>
<dbReference type="PANTHER" id="PTHR13923:SF11">
    <property type="entry name" value="SECRETORY 31, ISOFORM D"/>
    <property type="match status" value="1"/>
</dbReference>
<feature type="region of interest" description="Disordered" evidence="10">
    <location>
        <begin position="545"/>
        <end position="576"/>
    </location>
</feature>
<feature type="compositionally biased region" description="Polar residues" evidence="10">
    <location>
        <begin position="1051"/>
        <end position="1067"/>
    </location>
</feature>
<keyword evidence="14" id="KW-1185">Reference proteome</keyword>
<dbReference type="OrthoDB" id="341484at2759"/>
<dbReference type="GO" id="GO:0030127">
    <property type="term" value="C:COPII vesicle coat"/>
    <property type="evidence" value="ECO:0007669"/>
    <property type="project" value="TreeGrafter"/>
</dbReference>
<dbReference type="Gene3D" id="2.130.10.10">
    <property type="entry name" value="YVTN repeat-like/Quinoprotein amine dehydrogenase"/>
    <property type="match status" value="1"/>
</dbReference>
<evidence type="ECO:0000256" key="7">
    <source>
        <dbReference type="ARBA" id="ARBA00022892"/>
    </source>
</evidence>
<accession>A0A0S4TDY3</accession>
<dbReference type="Pfam" id="PF12931">
    <property type="entry name" value="TPR_Sec16"/>
    <property type="match status" value="1"/>
</dbReference>
<evidence type="ECO:0000256" key="4">
    <source>
        <dbReference type="ARBA" id="ARBA00022574"/>
    </source>
</evidence>
<sequence>MLLKEIASSAKISWCPISTKNKLSLLALGGCGLNPCLSVGLIDITNNGKDIQNIGTSSLNSRCTSIAWGSFNLEENALGLICTGMEDGNMSLFKPILSTYDSNRKDEEIMLERICETNIYPSAVSCLEFNKTDHQLLASGGNDGKVYVLDLSDGITGNLNYYEPGKENKHGDSDVTALKWNPKVPHIMSSSSSNGTTAIWDLKMKKSAISFRDPAQRSRPSTLAWVPNQPTQIVVGYDDDRNPSLQLWDLRNVSYPFKEAVSAHQKGVMSIEFSPIDPNLLLSSGKDGKTICWTLLNNQQPEIFTEIHSQQWSVQNQWSPNIPGIFATASHNDKVSIYSLSSHSSTTTYIPSWYHKPCGVNFTFSGKLVSFSSKSTGGVPQFNLYRVPTNPEITAHADMFDQLLNQGDFIGYCQKKCQESESSNEKLAWSLVENMFSEDSVERRLYIASLLGFDFNNASTTANQFLGRKCGVISQQEELQKELSAINQQNNISLIQDPASTSFTGMSYQNSPTNMNGNNISGFQTLSGQIVSNQSLDPEKFFQQLGESESPNNNRDKETEFNQKDDEPYTSGQDYSSGARFCCEGADNEMIENPFAGIPQGQENQTSHDLFNSSGFPGSSMKCNHGVYIQQGTELSHSNLSVGKLHNLRQKEWTKQEEDVINELLVTGNIDSAIDVCVQRGFFAEALLLAVKFGGIYLDYVQKQYLKKHEYQYTQKVLGHVIMDDLEDFVKSSNLDRWNETLAIISIYTQPNGIRLGDYSYQSKYTMENLSELLAKRLQEEKFDVRSALICYLCARNFRNSIEIWGNMASCQSSQIIGLQDFVEKVAILQAATRFNGNDENITKQVVQYAEILANSGRIVAAMKFLSSLASNDYSINSSTLRDRIYNAAPELMSSLGFNKPNFPFTIIDVAPFVNANANIYQHQQHPNQQQHSMFGVNNSFQSNLNIGMNSYPMMNNGNNAGMGMVGQMMQPPLSSHGVPPSGPSSIHSNQMHPSPPPPPPSSIHSTMNNGMPGGIQTQCQAFRPGIPSSSGLPPPPPPPSTTSSIPQMMRPSSSLPSTSNGMMSNQLPPPPSQNMAALTRPSSPNVVYSQNNVALGVGSGLSSTNQGVKQFLPQSAQPPSVNPTNSFMNSLNKNNFGTNNVPPAPIPTSIPTPSQIPSSVPPVAPPPMPNSNNSSIIGGGMQGVLNQGISQVAPPSNRSSITTAPHSGATPPIPGMPVPWPLPTATQQLNSTTSTTANANKQIQEASKKNNSQIVGKPLSGQLLDMVTNVVNSNLNSIFANDPRKKMDAQKRFDELFENLRVGNISETVSSKVVNLCQALQTGDYLTANKIHIDLSSTEWENNKNWLMAFKRIIPK</sequence>